<protein>
    <recommendedName>
        <fullName evidence="1">Cell division coordinator CpoB</fullName>
    </recommendedName>
</protein>
<dbReference type="InterPro" id="IPR032519">
    <property type="entry name" value="YbgF_tri"/>
</dbReference>
<comment type="function">
    <text evidence="1">Mediates coordination of peptidoglycan synthesis and outer membrane constriction during cell division.</text>
</comment>
<dbReference type="Pfam" id="PF13174">
    <property type="entry name" value="TPR_6"/>
    <property type="match status" value="1"/>
</dbReference>
<dbReference type="Gene3D" id="1.25.40.10">
    <property type="entry name" value="Tetratricopeptide repeat domain"/>
    <property type="match status" value="1"/>
</dbReference>
<feature type="signal peptide" evidence="1">
    <location>
        <begin position="1"/>
        <end position="23"/>
    </location>
</feature>
<keyword evidence="2" id="KW-0802">TPR repeat</keyword>
<dbReference type="Pfam" id="PF16331">
    <property type="entry name" value="TolA_bind_tri"/>
    <property type="match status" value="1"/>
</dbReference>
<dbReference type="InterPro" id="IPR014162">
    <property type="entry name" value="CpoB_C"/>
</dbReference>
<name>A0ABP9DR74_9GAMM</name>
<evidence type="ECO:0000313" key="6">
    <source>
        <dbReference type="Proteomes" id="UP001501323"/>
    </source>
</evidence>
<dbReference type="InterPro" id="IPR011990">
    <property type="entry name" value="TPR-like_helical_dom_sf"/>
</dbReference>
<gene>
    <name evidence="5" type="primary">ybgF</name>
    <name evidence="1" type="synonym">cpoB</name>
    <name evidence="5" type="ORF">GCM10023332_00030</name>
</gene>
<dbReference type="NCBIfam" id="TIGR02795">
    <property type="entry name" value="tol_pal_ybgF"/>
    <property type="match status" value="1"/>
</dbReference>
<evidence type="ECO:0000313" key="5">
    <source>
        <dbReference type="EMBL" id="GAA4853042.1"/>
    </source>
</evidence>
<keyword evidence="1" id="KW-0132">Cell division</keyword>
<dbReference type="InterPro" id="IPR034706">
    <property type="entry name" value="CpoB"/>
</dbReference>
<dbReference type="Proteomes" id="UP001501323">
    <property type="component" value="Unassembled WGS sequence"/>
</dbReference>
<reference evidence="6" key="1">
    <citation type="journal article" date="2019" name="Int. J. Syst. Evol. Microbiol.">
        <title>The Global Catalogue of Microorganisms (GCM) 10K type strain sequencing project: providing services to taxonomists for standard genome sequencing and annotation.</title>
        <authorList>
            <consortium name="The Broad Institute Genomics Platform"/>
            <consortium name="The Broad Institute Genome Sequencing Center for Infectious Disease"/>
            <person name="Wu L."/>
            <person name="Ma J."/>
        </authorList>
    </citation>
    <scope>NUCLEOTIDE SEQUENCE [LARGE SCALE GENOMIC DNA]</scope>
    <source>
        <strain evidence="6">JCM 18392</strain>
    </source>
</reference>
<keyword evidence="1" id="KW-0574">Periplasm</keyword>
<organism evidence="5 6">
    <name type="scientific">Luteimonas vadosa</name>
    <dbReference type="NCBI Taxonomy" id="1165507"/>
    <lineage>
        <taxon>Bacteria</taxon>
        <taxon>Pseudomonadati</taxon>
        <taxon>Pseudomonadota</taxon>
        <taxon>Gammaproteobacteria</taxon>
        <taxon>Lysobacterales</taxon>
        <taxon>Lysobacteraceae</taxon>
        <taxon>Luteimonas</taxon>
    </lineage>
</organism>
<dbReference type="Gene3D" id="1.20.5.110">
    <property type="match status" value="1"/>
</dbReference>
<feature type="coiled-coil region" evidence="1">
    <location>
        <begin position="45"/>
        <end position="86"/>
    </location>
</feature>
<dbReference type="SUPFAM" id="SSF48452">
    <property type="entry name" value="TPR-like"/>
    <property type="match status" value="1"/>
</dbReference>
<keyword evidence="1" id="KW-0131">Cell cycle</keyword>
<comment type="caution">
    <text evidence="5">The sequence shown here is derived from an EMBL/GenBank/DDBJ whole genome shotgun (WGS) entry which is preliminary data.</text>
</comment>
<comment type="similarity">
    <text evidence="1">Belongs to the CpoB family.</text>
</comment>
<feature type="domain" description="YbgF trimerisation" evidence="4">
    <location>
        <begin position="27"/>
        <end position="100"/>
    </location>
</feature>
<dbReference type="InterPro" id="IPR019734">
    <property type="entry name" value="TPR_rpt"/>
</dbReference>
<comment type="subcellular location">
    <subcellularLocation>
        <location evidence="1">Periplasm</location>
    </subcellularLocation>
</comment>
<dbReference type="PROSITE" id="PS50005">
    <property type="entry name" value="TPR"/>
    <property type="match status" value="1"/>
</dbReference>
<evidence type="ECO:0000259" key="4">
    <source>
        <dbReference type="Pfam" id="PF16331"/>
    </source>
</evidence>
<dbReference type="EMBL" id="BAABJY010000001">
    <property type="protein sequence ID" value="GAA4853042.1"/>
    <property type="molecule type" value="Genomic_DNA"/>
</dbReference>
<feature type="repeat" description="TPR" evidence="2">
    <location>
        <begin position="178"/>
        <end position="211"/>
    </location>
</feature>
<dbReference type="RefSeq" id="WP_345293456.1">
    <property type="nucleotide sequence ID" value="NZ_BAABJY010000001.1"/>
</dbReference>
<feature type="chain" id="PRO_5044899307" description="Cell division coordinator CpoB" evidence="1">
    <location>
        <begin position="24"/>
        <end position="267"/>
    </location>
</feature>
<sequence length="267" mass="28654" precursor="true">MNKTPVLSLAALLLLALAPPVSAQRASLAERVAALEQQAANNRGNVDLLNQVTELKNEVQTLRSQIEELQRENEQLQAAARTQYLDLDGRLNRLEGGTASPATNTPAATGSPATTAPAARPAESAPVAYGTPGLLANSAGERAAYDAAFDALKAGRYADSARLFQAFLQAYPNGSYAPNALYWLGESYYVTQNYALAQQQFQSLYDRYPTHDKAPGAMLKIGLSQYGLKDLDAAEATLARVVSQFPGTDAARTADDRLRAIQLGRLR</sequence>
<keyword evidence="1" id="KW-0732">Signal</keyword>
<proteinExistence type="inferred from homology"/>
<evidence type="ECO:0000256" key="2">
    <source>
        <dbReference type="PROSITE-ProRule" id="PRU00339"/>
    </source>
</evidence>
<feature type="region of interest" description="Disordered" evidence="3">
    <location>
        <begin position="92"/>
        <end position="124"/>
    </location>
</feature>
<evidence type="ECO:0000256" key="3">
    <source>
        <dbReference type="SAM" id="MobiDB-lite"/>
    </source>
</evidence>
<keyword evidence="1" id="KW-0175">Coiled coil</keyword>
<dbReference type="Pfam" id="PF13432">
    <property type="entry name" value="TPR_16"/>
    <property type="match status" value="1"/>
</dbReference>
<evidence type="ECO:0000256" key="1">
    <source>
        <dbReference type="HAMAP-Rule" id="MF_02066"/>
    </source>
</evidence>
<accession>A0ABP9DR74</accession>
<keyword evidence="6" id="KW-1185">Reference proteome</keyword>
<dbReference type="HAMAP" id="MF_02066">
    <property type="entry name" value="CpoB"/>
    <property type="match status" value="1"/>
</dbReference>
<feature type="compositionally biased region" description="Low complexity" evidence="3">
    <location>
        <begin position="98"/>
        <end position="124"/>
    </location>
</feature>